<organism evidence="1 2">
    <name type="scientific">Tetrapyrgos nigripes</name>
    <dbReference type="NCBI Taxonomy" id="182062"/>
    <lineage>
        <taxon>Eukaryota</taxon>
        <taxon>Fungi</taxon>
        <taxon>Dikarya</taxon>
        <taxon>Basidiomycota</taxon>
        <taxon>Agaricomycotina</taxon>
        <taxon>Agaricomycetes</taxon>
        <taxon>Agaricomycetidae</taxon>
        <taxon>Agaricales</taxon>
        <taxon>Marasmiineae</taxon>
        <taxon>Marasmiaceae</taxon>
        <taxon>Tetrapyrgos</taxon>
    </lineage>
</organism>
<dbReference type="Proteomes" id="UP000559256">
    <property type="component" value="Unassembled WGS sequence"/>
</dbReference>
<comment type="caution">
    <text evidence="1">The sequence shown here is derived from an EMBL/GenBank/DDBJ whole genome shotgun (WGS) entry which is preliminary data.</text>
</comment>
<proteinExistence type="predicted"/>
<name>A0A8H5CRZ3_9AGAR</name>
<keyword evidence="2" id="KW-1185">Reference proteome</keyword>
<dbReference type="AlphaFoldDB" id="A0A8H5CRZ3"/>
<evidence type="ECO:0000313" key="2">
    <source>
        <dbReference type="Proteomes" id="UP000559256"/>
    </source>
</evidence>
<evidence type="ECO:0000313" key="1">
    <source>
        <dbReference type="EMBL" id="KAF5345562.1"/>
    </source>
</evidence>
<sequence length="87" mass="9836">MVSVRSAHSAVKGMASFASDIQVPVRMTVLELLTHIPPYAYIRHPQEVVLAKNERDFPSKPTEARVVERVNSVDAIWNARRRRRGLG</sequence>
<dbReference type="OrthoDB" id="5966500at2759"/>
<gene>
    <name evidence="1" type="ORF">D9758_011987</name>
</gene>
<protein>
    <submittedName>
        <fullName evidence="1">Uncharacterized protein</fullName>
    </submittedName>
</protein>
<reference evidence="1 2" key="1">
    <citation type="journal article" date="2020" name="ISME J.">
        <title>Uncovering the hidden diversity of litter-decomposition mechanisms in mushroom-forming fungi.</title>
        <authorList>
            <person name="Floudas D."/>
            <person name="Bentzer J."/>
            <person name="Ahren D."/>
            <person name="Johansson T."/>
            <person name="Persson P."/>
            <person name="Tunlid A."/>
        </authorList>
    </citation>
    <scope>NUCLEOTIDE SEQUENCE [LARGE SCALE GENOMIC DNA]</scope>
    <source>
        <strain evidence="1 2">CBS 291.85</strain>
    </source>
</reference>
<accession>A0A8H5CRZ3</accession>
<dbReference type="EMBL" id="JAACJM010000111">
    <property type="protein sequence ID" value="KAF5345562.1"/>
    <property type="molecule type" value="Genomic_DNA"/>
</dbReference>